<keyword evidence="5" id="KW-0808">Transferase</keyword>
<evidence type="ECO:0000256" key="2">
    <source>
        <dbReference type="ARBA" id="ARBA00004370"/>
    </source>
</evidence>
<feature type="transmembrane region" description="Helical" evidence="9">
    <location>
        <begin position="197"/>
        <end position="216"/>
    </location>
</feature>
<dbReference type="Gene3D" id="1.10.287.130">
    <property type="match status" value="1"/>
</dbReference>
<accession>A0A944MHV3</accession>
<dbReference type="Gene3D" id="6.10.340.10">
    <property type="match status" value="1"/>
</dbReference>
<keyword evidence="4" id="KW-0597">Phosphoprotein</keyword>
<dbReference type="Pfam" id="PF02518">
    <property type="entry name" value="HATPase_c"/>
    <property type="match status" value="1"/>
</dbReference>
<dbReference type="GO" id="GO:0005886">
    <property type="term" value="C:plasma membrane"/>
    <property type="evidence" value="ECO:0007669"/>
    <property type="project" value="TreeGrafter"/>
</dbReference>
<dbReference type="EC" id="2.7.13.3" evidence="3"/>
<feature type="domain" description="HAMP" evidence="11">
    <location>
        <begin position="218"/>
        <end position="270"/>
    </location>
</feature>
<name>A0A944MHV3_9GAMM</name>
<dbReference type="Pfam" id="PF00512">
    <property type="entry name" value="HisKA"/>
    <property type="match status" value="1"/>
</dbReference>
<evidence type="ECO:0000256" key="5">
    <source>
        <dbReference type="ARBA" id="ARBA00022679"/>
    </source>
</evidence>
<evidence type="ECO:0000256" key="4">
    <source>
        <dbReference type="ARBA" id="ARBA00022553"/>
    </source>
</evidence>
<dbReference type="InterPro" id="IPR003660">
    <property type="entry name" value="HAMP_dom"/>
</dbReference>
<dbReference type="PANTHER" id="PTHR45453:SF1">
    <property type="entry name" value="PHOSPHATE REGULON SENSOR PROTEIN PHOR"/>
    <property type="match status" value="1"/>
</dbReference>
<evidence type="ECO:0000256" key="3">
    <source>
        <dbReference type="ARBA" id="ARBA00012438"/>
    </source>
</evidence>
<dbReference type="SMART" id="SM00388">
    <property type="entry name" value="HisKA"/>
    <property type="match status" value="1"/>
</dbReference>
<dbReference type="PROSITE" id="PS50109">
    <property type="entry name" value="HIS_KIN"/>
    <property type="match status" value="1"/>
</dbReference>
<feature type="transmembrane region" description="Helical" evidence="9">
    <location>
        <begin position="26"/>
        <end position="47"/>
    </location>
</feature>
<evidence type="ECO:0000313" key="13">
    <source>
        <dbReference type="Proteomes" id="UP000770889"/>
    </source>
</evidence>
<reference evidence="12 13" key="1">
    <citation type="submission" date="2021-05" db="EMBL/GenBank/DDBJ databases">
        <title>Genetic and Functional Diversity in Clade A Lucinid endosymbionts from the Bahamas.</title>
        <authorList>
            <person name="Giani N.M."/>
            <person name="Engel A.S."/>
            <person name="Campbell B.J."/>
        </authorList>
    </citation>
    <scope>NUCLEOTIDE SEQUENCE [LARGE SCALE GENOMIC DNA]</scope>
    <source>
        <strain evidence="12">LUC16012Gg_MoonRockCtena</strain>
    </source>
</reference>
<dbReference type="InterPro" id="IPR036890">
    <property type="entry name" value="HATPase_C_sf"/>
</dbReference>
<evidence type="ECO:0000259" key="11">
    <source>
        <dbReference type="PROSITE" id="PS50885"/>
    </source>
</evidence>
<dbReference type="PROSITE" id="PS50885">
    <property type="entry name" value="HAMP"/>
    <property type="match status" value="1"/>
</dbReference>
<dbReference type="Pfam" id="PF00672">
    <property type="entry name" value="HAMP"/>
    <property type="match status" value="1"/>
</dbReference>
<feature type="domain" description="Histidine kinase" evidence="10">
    <location>
        <begin position="278"/>
        <end position="492"/>
    </location>
</feature>
<dbReference type="FunFam" id="3.30.565.10:FF:000006">
    <property type="entry name" value="Sensor histidine kinase WalK"/>
    <property type="match status" value="1"/>
</dbReference>
<dbReference type="PANTHER" id="PTHR45453">
    <property type="entry name" value="PHOSPHATE REGULON SENSOR PROTEIN PHOR"/>
    <property type="match status" value="1"/>
</dbReference>
<keyword evidence="6" id="KW-0418">Kinase</keyword>
<keyword evidence="9" id="KW-1133">Transmembrane helix</keyword>
<evidence type="ECO:0000313" key="12">
    <source>
        <dbReference type="EMBL" id="MBT2991230.1"/>
    </source>
</evidence>
<dbReference type="GO" id="GO:0004721">
    <property type="term" value="F:phosphoprotein phosphatase activity"/>
    <property type="evidence" value="ECO:0007669"/>
    <property type="project" value="TreeGrafter"/>
</dbReference>
<evidence type="ECO:0000259" key="10">
    <source>
        <dbReference type="PROSITE" id="PS50109"/>
    </source>
</evidence>
<dbReference type="CDD" id="cd00082">
    <property type="entry name" value="HisKA"/>
    <property type="match status" value="1"/>
</dbReference>
<dbReference type="InterPro" id="IPR004358">
    <property type="entry name" value="Sig_transdc_His_kin-like_C"/>
</dbReference>
<dbReference type="SUPFAM" id="SSF47384">
    <property type="entry name" value="Homodimeric domain of signal transducing histidine kinase"/>
    <property type="match status" value="1"/>
</dbReference>
<dbReference type="InterPro" id="IPR050351">
    <property type="entry name" value="BphY/WalK/GraS-like"/>
</dbReference>
<dbReference type="Gene3D" id="3.30.565.10">
    <property type="entry name" value="Histidine kinase-like ATPase, C-terminal domain"/>
    <property type="match status" value="1"/>
</dbReference>
<organism evidence="12 13">
    <name type="scientific">Candidatus Thiodiazotropha taylori</name>
    <dbReference type="NCBI Taxonomy" id="2792791"/>
    <lineage>
        <taxon>Bacteria</taxon>
        <taxon>Pseudomonadati</taxon>
        <taxon>Pseudomonadota</taxon>
        <taxon>Gammaproteobacteria</taxon>
        <taxon>Chromatiales</taxon>
        <taxon>Sedimenticolaceae</taxon>
        <taxon>Candidatus Thiodiazotropha</taxon>
    </lineage>
</organism>
<dbReference type="Proteomes" id="UP000770889">
    <property type="component" value="Unassembled WGS sequence"/>
</dbReference>
<sequence length="496" mass="54763">MHTRIETSSPQDHHCEIMKFNITGKLVAVLSLTSVLIVAAMATAIHWRFQKGFITYLTELELDRLDETVADLSASYRTVGSWNFLRGNHEGWMEYLPMQNPRDIPAVPSPLQARHPAQPGGRFPPPLAPQDRTGLSTRLRLLDAGKNSVIGPPGEAGNELLRPIALDNRTIGWLSLTPLPVPESDLDRRFRDQQLRAIYPIAGGALLLALLIGIPLGRHLLTPVKAVAAGAHALARGRFDIRLESQGSDELGRLVDDFNALAKVLERNEQLRRQSMADVSHELRTPLAILRGDIEAIQDGVRPLDQTQMTRLHNTAMVLSRLVDDLYDLALVDAGALTYQKSVIDLSAIIQQAADAAEGEFAKKAIVLTANVDEGMKIFGDERRVRQVFDNLLKNSLRYTDSGGECRLTALGKKRRIYVNLEDSAPSVTQEELPRLFDRFYRVEASRNRSRGGAGLGLAICKTIVTAHEGEIGAQASRLGGIRIHIKLPAEINDHE</sequence>
<dbReference type="GO" id="GO:0000155">
    <property type="term" value="F:phosphorelay sensor kinase activity"/>
    <property type="evidence" value="ECO:0007669"/>
    <property type="project" value="InterPro"/>
</dbReference>
<dbReference type="SMART" id="SM00304">
    <property type="entry name" value="HAMP"/>
    <property type="match status" value="1"/>
</dbReference>
<dbReference type="SUPFAM" id="SSF158472">
    <property type="entry name" value="HAMP domain-like"/>
    <property type="match status" value="1"/>
</dbReference>
<evidence type="ECO:0000256" key="9">
    <source>
        <dbReference type="SAM" id="Phobius"/>
    </source>
</evidence>
<comment type="catalytic activity">
    <reaction evidence="1">
        <text>ATP + protein L-histidine = ADP + protein N-phospho-L-histidine.</text>
        <dbReference type="EC" id="2.7.13.3"/>
    </reaction>
</comment>
<dbReference type="AlphaFoldDB" id="A0A944MHV3"/>
<comment type="caution">
    <text evidence="12">The sequence shown here is derived from an EMBL/GenBank/DDBJ whole genome shotgun (WGS) entry which is preliminary data.</text>
</comment>
<dbReference type="InterPro" id="IPR036097">
    <property type="entry name" value="HisK_dim/P_sf"/>
</dbReference>
<dbReference type="InterPro" id="IPR005467">
    <property type="entry name" value="His_kinase_dom"/>
</dbReference>
<dbReference type="GO" id="GO:0016036">
    <property type="term" value="P:cellular response to phosphate starvation"/>
    <property type="evidence" value="ECO:0007669"/>
    <property type="project" value="TreeGrafter"/>
</dbReference>
<dbReference type="CDD" id="cd06225">
    <property type="entry name" value="HAMP"/>
    <property type="match status" value="1"/>
</dbReference>
<keyword evidence="9" id="KW-0472">Membrane</keyword>
<dbReference type="InterPro" id="IPR003594">
    <property type="entry name" value="HATPase_dom"/>
</dbReference>
<dbReference type="PRINTS" id="PR00344">
    <property type="entry name" value="BCTRLSENSOR"/>
</dbReference>
<protein>
    <recommendedName>
        <fullName evidence="3">histidine kinase</fullName>
        <ecNumber evidence="3">2.7.13.3</ecNumber>
    </recommendedName>
</protein>
<dbReference type="SUPFAM" id="SSF55874">
    <property type="entry name" value="ATPase domain of HSP90 chaperone/DNA topoisomerase II/histidine kinase"/>
    <property type="match status" value="1"/>
</dbReference>
<evidence type="ECO:0000256" key="7">
    <source>
        <dbReference type="ARBA" id="ARBA00023012"/>
    </source>
</evidence>
<evidence type="ECO:0000256" key="1">
    <source>
        <dbReference type="ARBA" id="ARBA00000085"/>
    </source>
</evidence>
<keyword evidence="7" id="KW-0902">Two-component regulatory system</keyword>
<feature type="region of interest" description="Disordered" evidence="8">
    <location>
        <begin position="106"/>
        <end position="129"/>
    </location>
</feature>
<dbReference type="InterPro" id="IPR003661">
    <property type="entry name" value="HisK_dim/P_dom"/>
</dbReference>
<evidence type="ECO:0000256" key="6">
    <source>
        <dbReference type="ARBA" id="ARBA00022777"/>
    </source>
</evidence>
<dbReference type="EMBL" id="JAHHGM010000031">
    <property type="protein sequence ID" value="MBT2991230.1"/>
    <property type="molecule type" value="Genomic_DNA"/>
</dbReference>
<dbReference type="SMART" id="SM00387">
    <property type="entry name" value="HATPase_c"/>
    <property type="match status" value="1"/>
</dbReference>
<keyword evidence="9" id="KW-0812">Transmembrane</keyword>
<proteinExistence type="predicted"/>
<evidence type="ECO:0000256" key="8">
    <source>
        <dbReference type="SAM" id="MobiDB-lite"/>
    </source>
</evidence>
<gene>
    <name evidence="12" type="ORF">KME65_19895</name>
</gene>
<comment type="subcellular location">
    <subcellularLocation>
        <location evidence="2">Membrane</location>
    </subcellularLocation>
</comment>